<accession>A0A6G1X1Q2</accession>
<dbReference type="SUPFAM" id="SSF54637">
    <property type="entry name" value="Thioesterase/thiol ester dehydrase-isomerase"/>
    <property type="match status" value="1"/>
</dbReference>
<protein>
    <submittedName>
        <fullName evidence="2">Dehydratase</fullName>
    </submittedName>
</protein>
<evidence type="ECO:0000313" key="3">
    <source>
        <dbReference type="Proteomes" id="UP000480185"/>
    </source>
</evidence>
<gene>
    <name evidence="2" type="ORF">GH754_01070</name>
</gene>
<feature type="domain" description="MaoC-like" evidence="1">
    <location>
        <begin position="17"/>
        <end position="108"/>
    </location>
</feature>
<proteinExistence type="predicted"/>
<dbReference type="Proteomes" id="UP000480185">
    <property type="component" value="Unassembled WGS sequence"/>
</dbReference>
<evidence type="ECO:0000259" key="1">
    <source>
        <dbReference type="Pfam" id="PF01575"/>
    </source>
</evidence>
<evidence type="ECO:0000313" key="2">
    <source>
        <dbReference type="EMBL" id="MRG84913.1"/>
    </source>
</evidence>
<dbReference type="EMBL" id="WJNH01000001">
    <property type="protein sequence ID" value="MRG84913.1"/>
    <property type="molecule type" value="Genomic_DNA"/>
</dbReference>
<reference evidence="2 3" key="1">
    <citation type="submission" date="2019-11" db="EMBL/GenBank/DDBJ databases">
        <authorList>
            <person name="Li J."/>
        </authorList>
    </citation>
    <scope>NUCLEOTIDE SEQUENCE [LARGE SCALE GENOMIC DNA]</scope>
    <source>
        <strain evidence="2 3">J4</strain>
    </source>
</reference>
<dbReference type="InterPro" id="IPR002539">
    <property type="entry name" value="MaoC-like_dom"/>
</dbReference>
<dbReference type="PANTHER" id="PTHR43841">
    <property type="entry name" value="3-HYDROXYACYL-THIOESTER DEHYDRATASE HTDX-RELATED"/>
    <property type="match status" value="1"/>
</dbReference>
<sequence>MKNHLPEGLQKEIQLPPITKEQLSEYAEASTDLNPIHIDDQKAREFGLLGVIAHGMLTMAFMSKIFTPVLERGGMVQDFHARFKAKVFEGDSLTVKAMPSETDDVQISVFNQHQDEVATGYANIKCLSKGGD</sequence>
<dbReference type="PANTHER" id="PTHR43841:SF3">
    <property type="entry name" value="(3R)-HYDROXYACYL-ACP DEHYDRATASE SUBUNIT HADB"/>
    <property type="match status" value="1"/>
</dbReference>
<name>A0A6G1X1Q2_9BACI</name>
<dbReference type="InterPro" id="IPR029069">
    <property type="entry name" value="HotDog_dom_sf"/>
</dbReference>
<comment type="caution">
    <text evidence="2">The sequence shown here is derived from an EMBL/GenBank/DDBJ whole genome shotgun (WGS) entry which is preliminary data.</text>
</comment>
<dbReference type="AlphaFoldDB" id="A0A6G1X1Q2"/>
<dbReference type="OrthoDB" id="9801625at2"/>
<keyword evidence="3" id="KW-1185">Reference proteome</keyword>
<organism evidence="2 3">
    <name type="scientific">Salinibacillus xinjiangensis</name>
    <dbReference type="NCBI Taxonomy" id="1229268"/>
    <lineage>
        <taxon>Bacteria</taxon>
        <taxon>Bacillati</taxon>
        <taxon>Bacillota</taxon>
        <taxon>Bacilli</taxon>
        <taxon>Bacillales</taxon>
        <taxon>Bacillaceae</taxon>
        <taxon>Salinibacillus</taxon>
    </lineage>
</organism>
<dbReference type="Pfam" id="PF01575">
    <property type="entry name" value="MaoC_dehydratas"/>
    <property type="match status" value="1"/>
</dbReference>
<dbReference type="RefSeq" id="WP_153726882.1">
    <property type="nucleotide sequence ID" value="NZ_WJNH01000001.1"/>
</dbReference>
<dbReference type="Gene3D" id="3.10.129.10">
    <property type="entry name" value="Hotdog Thioesterase"/>
    <property type="match status" value="1"/>
</dbReference>